<feature type="domain" description="Homeobox" evidence="3">
    <location>
        <begin position="20"/>
        <end position="32"/>
    </location>
</feature>
<gene>
    <name evidence="4" type="ORF">PV328_010511</name>
</gene>
<accession>A0AA39FHV5</accession>
<dbReference type="InterPro" id="IPR001356">
    <property type="entry name" value="HD"/>
</dbReference>
<dbReference type="Gene3D" id="1.10.10.60">
    <property type="entry name" value="Homeodomain-like"/>
    <property type="match status" value="1"/>
</dbReference>
<keyword evidence="2" id="KW-0238">DNA-binding</keyword>
<dbReference type="EMBL" id="JAQQBS010000004">
    <property type="protein sequence ID" value="KAK0169877.1"/>
    <property type="molecule type" value="Genomic_DNA"/>
</dbReference>
<dbReference type="PROSITE" id="PS50071">
    <property type="entry name" value="HOMEOBOX_2"/>
    <property type="match status" value="1"/>
</dbReference>
<evidence type="ECO:0000313" key="4">
    <source>
        <dbReference type="EMBL" id="KAK0169877.1"/>
    </source>
</evidence>
<keyword evidence="2" id="KW-0539">Nucleus</keyword>
<protein>
    <recommendedName>
        <fullName evidence="3">Homeobox domain-containing protein</fullName>
    </recommendedName>
</protein>
<feature type="DNA-binding region" description="Homeobox" evidence="2">
    <location>
        <begin position="22"/>
        <end position="33"/>
    </location>
</feature>
<reference evidence="4" key="1">
    <citation type="journal article" date="2023" name="bioRxiv">
        <title>Scaffold-level genome assemblies of two parasitoid biocontrol wasps reveal the parthenogenesis mechanism and an associated novel virus.</title>
        <authorList>
            <person name="Inwood S."/>
            <person name="Skelly J."/>
            <person name="Guhlin J."/>
            <person name="Harrop T."/>
            <person name="Goldson S."/>
            <person name="Dearden P."/>
        </authorList>
    </citation>
    <scope>NUCLEOTIDE SEQUENCE</scope>
    <source>
        <strain evidence="4">Irish</strain>
        <tissue evidence="4">Whole body</tissue>
    </source>
</reference>
<sequence length="207" mass="23138">MPAIGRRSTKPLNDPSGAVVWFQNRRAKWRKKEKTLGRDPSYMHVGQGDMNDLSVHAHLLQSAGGLGSNPTGSSAGGFPWFMPPVFPSAWPANTQKIPQLQALLSQYMTLPFSQNLTSLGSLIPIGLNTANVLAHSQFHQQQQQQQQREQQINSQIHSLVDVQDLPQNLKLKHERDDDSMSSDDEIRRQSAQVLRVKAEEIIRKSGN</sequence>
<dbReference type="GO" id="GO:0005634">
    <property type="term" value="C:nucleus"/>
    <property type="evidence" value="ECO:0007669"/>
    <property type="project" value="UniProtKB-SubCell"/>
</dbReference>
<evidence type="ECO:0000313" key="5">
    <source>
        <dbReference type="Proteomes" id="UP001168990"/>
    </source>
</evidence>
<proteinExistence type="predicted"/>
<dbReference type="AlphaFoldDB" id="A0AA39FHV5"/>
<comment type="caution">
    <text evidence="4">The sequence shown here is derived from an EMBL/GenBank/DDBJ whole genome shotgun (WGS) entry which is preliminary data.</text>
</comment>
<dbReference type="GO" id="GO:0003677">
    <property type="term" value="F:DNA binding"/>
    <property type="evidence" value="ECO:0007669"/>
    <property type="project" value="UniProtKB-UniRule"/>
</dbReference>
<dbReference type="CDD" id="cd00086">
    <property type="entry name" value="homeodomain"/>
    <property type="match status" value="1"/>
</dbReference>
<keyword evidence="5" id="KW-1185">Reference proteome</keyword>
<dbReference type="Proteomes" id="UP001168990">
    <property type="component" value="Unassembled WGS sequence"/>
</dbReference>
<comment type="subcellular location">
    <subcellularLocation>
        <location evidence="1 2">Nucleus</location>
    </subcellularLocation>
</comment>
<evidence type="ECO:0000256" key="2">
    <source>
        <dbReference type="PROSITE-ProRule" id="PRU00108"/>
    </source>
</evidence>
<organism evidence="4 5">
    <name type="scientific">Microctonus aethiopoides</name>
    <dbReference type="NCBI Taxonomy" id="144406"/>
    <lineage>
        <taxon>Eukaryota</taxon>
        <taxon>Metazoa</taxon>
        <taxon>Ecdysozoa</taxon>
        <taxon>Arthropoda</taxon>
        <taxon>Hexapoda</taxon>
        <taxon>Insecta</taxon>
        <taxon>Pterygota</taxon>
        <taxon>Neoptera</taxon>
        <taxon>Endopterygota</taxon>
        <taxon>Hymenoptera</taxon>
        <taxon>Apocrita</taxon>
        <taxon>Ichneumonoidea</taxon>
        <taxon>Braconidae</taxon>
        <taxon>Euphorinae</taxon>
        <taxon>Microctonus</taxon>
    </lineage>
</organism>
<reference evidence="4" key="2">
    <citation type="submission" date="2023-03" db="EMBL/GenBank/DDBJ databases">
        <authorList>
            <person name="Inwood S.N."/>
            <person name="Skelly J.G."/>
            <person name="Guhlin J."/>
            <person name="Harrop T.W.R."/>
            <person name="Goldson S.G."/>
            <person name="Dearden P.K."/>
        </authorList>
    </citation>
    <scope>NUCLEOTIDE SEQUENCE</scope>
    <source>
        <strain evidence="4">Irish</strain>
        <tissue evidence="4">Whole body</tissue>
    </source>
</reference>
<evidence type="ECO:0000259" key="3">
    <source>
        <dbReference type="PROSITE" id="PS50071"/>
    </source>
</evidence>
<keyword evidence="2" id="KW-0371">Homeobox</keyword>
<name>A0AA39FHV5_9HYME</name>
<dbReference type="InterPro" id="IPR009057">
    <property type="entry name" value="Homeodomain-like_sf"/>
</dbReference>
<evidence type="ECO:0000256" key="1">
    <source>
        <dbReference type="ARBA" id="ARBA00004123"/>
    </source>
</evidence>
<dbReference type="SUPFAM" id="SSF46689">
    <property type="entry name" value="Homeodomain-like"/>
    <property type="match status" value="1"/>
</dbReference>